<dbReference type="PANTHER" id="PTHR32278:SF15">
    <property type="entry name" value="F-BOX PROTEIN PP2-B13-RELATED"/>
    <property type="match status" value="1"/>
</dbReference>
<dbReference type="CDD" id="cd22162">
    <property type="entry name" value="F-box_AtSKIP3-like"/>
    <property type="match status" value="1"/>
</dbReference>
<reference evidence="2 3" key="1">
    <citation type="journal article" date="2021" name="Commun. Biol.">
        <title>The genome of Shorea leprosula (Dipterocarpaceae) highlights the ecological relevance of drought in aseasonal tropical rainforests.</title>
        <authorList>
            <person name="Ng K.K.S."/>
            <person name="Kobayashi M.J."/>
            <person name="Fawcett J.A."/>
            <person name="Hatakeyama M."/>
            <person name="Paape T."/>
            <person name="Ng C.H."/>
            <person name="Ang C.C."/>
            <person name="Tnah L.H."/>
            <person name="Lee C.T."/>
            <person name="Nishiyama T."/>
            <person name="Sese J."/>
            <person name="O'Brien M.J."/>
            <person name="Copetti D."/>
            <person name="Mohd Noor M.I."/>
            <person name="Ong R.C."/>
            <person name="Putra M."/>
            <person name="Sireger I.Z."/>
            <person name="Indrioko S."/>
            <person name="Kosugi Y."/>
            <person name="Izuno A."/>
            <person name="Isagi Y."/>
            <person name="Lee S.L."/>
            <person name="Shimizu K.K."/>
        </authorList>
    </citation>
    <scope>NUCLEOTIDE SEQUENCE [LARGE SCALE GENOMIC DNA]</scope>
    <source>
        <strain evidence="2">214</strain>
    </source>
</reference>
<comment type="caution">
    <text evidence="2">The sequence shown here is derived from an EMBL/GenBank/DDBJ whole genome shotgun (WGS) entry which is preliminary data.</text>
</comment>
<sequence>MNMLPEACLSEILSLTSPEDAFRSSLVSTSFRSATESDLVWERFLPSDYREIISRLINPLKFSSKKELFLSLCCPVLIDAGTKSFKLEKSSGKKSYILSASELSITWGSDPIRWGWISSTSSSRFSKVAVLRTTEWLEIRGKIRMRMLTPNTTYEAYLIMKISNWAYGLDSRPLVMSIEVRGQVFSRKAFLQKHGGIEKEEIEGDWGVLRGRDDGWMKIRLGGFFNGEDDKEATMSLREVKGCQLKGGLVIEGIEVRPKQLGLANFVL</sequence>
<evidence type="ECO:0000259" key="1">
    <source>
        <dbReference type="PROSITE" id="PS50181"/>
    </source>
</evidence>
<proteinExistence type="predicted"/>
<name>A0AAV5K160_9ROSI</name>
<dbReference type="SUPFAM" id="SSF81383">
    <property type="entry name" value="F-box domain"/>
    <property type="match status" value="1"/>
</dbReference>
<organism evidence="2 3">
    <name type="scientific">Rubroshorea leprosula</name>
    <dbReference type="NCBI Taxonomy" id="152421"/>
    <lineage>
        <taxon>Eukaryota</taxon>
        <taxon>Viridiplantae</taxon>
        <taxon>Streptophyta</taxon>
        <taxon>Embryophyta</taxon>
        <taxon>Tracheophyta</taxon>
        <taxon>Spermatophyta</taxon>
        <taxon>Magnoliopsida</taxon>
        <taxon>eudicotyledons</taxon>
        <taxon>Gunneridae</taxon>
        <taxon>Pentapetalae</taxon>
        <taxon>rosids</taxon>
        <taxon>malvids</taxon>
        <taxon>Malvales</taxon>
        <taxon>Dipterocarpaceae</taxon>
        <taxon>Rubroshorea</taxon>
    </lineage>
</organism>
<evidence type="ECO:0000313" key="2">
    <source>
        <dbReference type="EMBL" id="GKV18493.1"/>
    </source>
</evidence>
<evidence type="ECO:0000313" key="3">
    <source>
        <dbReference type="Proteomes" id="UP001054252"/>
    </source>
</evidence>
<keyword evidence="3" id="KW-1185">Reference proteome</keyword>
<dbReference type="InterPro" id="IPR001810">
    <property type="entry name" value="F-box_dom"/>
</dbReference>
<dbReference type="InterPro" id="IPR025886">
    <property type="entry name" value="PP2-like"/>
</dbReference>
<dbReference type="AlphaFoldDB" id="A0AAV5K160"/>
<dbReference type="PANTHER" id="PTHR32278">
    <property type="entry name" value="F-BOX DOMAIN-CONTAINING PROTEIN"/>
    <property type="match status" value="1"/>
</dbReference>
<feature type="domain" description="F-box" evidence="1">
    <location>
        <begin position="1"/>
        <end position="44"/>
    </location>
</feature>
<dbReference type="Gene3D" id="1.20.1280.50">
    <property type="match status" value="1"/>
</dbReference>
<protein>
    <recommendedName>
        <fullName evidence="1">F-box domain-containing protein</fullName>
    </recommendedName>
</protein>
<dbReference type="Pfam" id="PF00646">
    <property type="entry name" value="F-box"/>
    <property type="match status" value="1"/>
</dbReference>
<gene>
    <name evidence="2" type="ORF">SLEP1_g28861</name>
</gene>
<dbReference type="SMART" id="SM00256">
    <property type="entry name" value="FBOX"/>
    <property type="match status" value="1"/>
</dbReference>
<dbReference type="Proteomes" id="UP001054252">
    <property type="component" value="Unassembled WGS sequence"/>
</dbReference>
<dbReference type="PROSITE" id="PS50181">
    <property type="entry name" value="FBOX"/>
    <property type="match status" value="1"/>
</dbReference>
<dbReference type="Pfam" id="PF14299">
    <property type="entry name" value="PP2"/>
    <property type="match status" value="1"/>
</dbReference>
<dbReference type="EMBL" id="BPVZ01000050">
    <property type="protein sequence ID" value="GKV18493.1"/>
    <property type="molecule type" value="Genomic_DNA"/>
</dbReference>
<accession>A0AAV5K160</accession>
<dbReference type="InterPro" id="IPR036047">
    <property type="entry name" value="F-box-like_dom_sf"/>
</dbReference>